<protein>
    <submittedName>
        <fullName evidence="1">Receptor-like kinase</fullName>
    </submittedName>
</protein>
<reference evidence="1 2" key="1">
    <citation type="journal article" date="2018" name="Front. Plant Sci.">
        <title>Red Clover (Trifolium pratense) and Zigzag Clover (T. medium) - A Picture of Genomic Similarities and Differences.</title>
        <authorList>
            <person name="Dluhosova J."/>
            <person name="Istvanek J."/>
            <person name="Nedelnik J."/>
            <person name="Repkova J."/>
        </authorList>
    </citation>
    <scope>NUCLEOTIDE SEQUENCE [LARGE SCALE GENOMIC DNA]</scope>
    <source>
        <strain evidence="2">cv. 10/8</strain>
        <tissue evidence="1">Leaf</tissue>
    </source>
</reference>
<dbReference type="EMBL" id="LXQA010815143">
    <property type="protein sequence ID" value="MCI72313.1"/>
    <property type="molecule type" value="Genomic_DNA"/>
</dbReference>
<dbReference type="AlphaFoldDB" id="A0A392UFJ9"/>
<proteinExistence type="predicted"/>
<keyword evidence="2" id="KW-1185">Reference proteome</keyword>
<keyword evidence="1" id="KW-0675">Receptor</keyword>
<sequence>VLNQSSTVADMFSLGWGAGGDAWVWQRQMWAWEEEMLGEFQVLLHDFLV</sequence>
<organism evidence="1 2">
    <name type="scientific">Trifolium medium</name>
    <dbReference type="NCBI Taxonomy" id="97028"/>
    <lineage>
        <taxon>Eukaryota</taxon>
        <taxon>Viridiplantae</taxon>
        <taxon>Streptophyta</taxon>
        <taxon>Embryophyta</taxon>
        <taxon>Tracheophyta</taxon>
        <taxon>Spermatophyta</taxon>
        <taxon>Magnoliopsida</taxon>
        <taxon>eudicotyledons</taxon>
        <taxon>Gunneridae</taxon>
        <taxon>Pentapetalae</taxon>
        <taxon>rosids</taxon>
        <taxon>fabids</taxon>
        <taxon>Fabales</taxon>
        <taxon>Fabaceae</taxon>
        <taxon>Papilionoideae</taxon>
        <taxon>50 kb inversion clade</taxon>
        <taxon>NPAAA clade</taxon>
        <taxon>Hologalegina</taxon>
        <taxon>IRL clade</taxon>
        <taxon>Trifolieae</taxon>
        <taxon>Trifolium</taxon>
    </lineage>
</organism>
<feature type="non-terminal residue" evidence="1">
    <location>
        <position position="1"/>
    </location>
</feature>
<keyword evidence="1" id="KW-0808">Transferase</keyword>
<evidence type="ECO:0000313" key="2">
    <source>
        <dbReference type="Proteomes" id="UP000265520"/>
    </source>
</evidence>
<name>A0A392UFJ9_9FABA</name>
<keyword evidence="1" id="KW-0418">Kinase</keyword>
<evidence type="ECO:0000313" key="1">
    <source>
        <dbReference type="EMBL" id="MCI72313.1"/>
    </source>
</evidence>
<accession>A0A392UFJ9</accession>
<dbReference type="GO" id="GO:0016301">
    <property type="term" value="F:kinase activity"/>
    <property type="evidence" value="ECO:0007669"/>
    <property type="project" value="UniProtKB-KW"/>
</dbReference>
<dbReference type="Proteomes" id="UP000265520">
    <property type="component" value="Unassembled WGS sequence"/>
</dbReference>
<comment type="caution">
    <text evidence="1">The sequence shown here is derived from an EMBL/GenBank/DDBJ whole genome shotgun (WGS) entry which is preliminary data.</text>
</comment>